<dbReference type="AlphaFoldDB" id="A0A4U6QKJ1"/>
<evidence type="ECO:0000256" key="5">
    <source>
        <dbReference type="SAM" id="MobiDB-lite"/>
    </source>
</evidence>
<dbReference type="PROSITE" id="PS50921">
    <property type="entry name" value="ANTAR"/>
    <property type="match status" value="1"/>
</dbReference>
<reference evidence="7 8" key="1">
    <citation type="submission" date="2019-05" db="EMBL/GenBank/DDBJ databases">
        <title>Nakamurella sp. N5BH11, whole genome shotgun sequence.</title>
        <authorList>
            <person name="Tuo L."/>
        </authorList>
    </citation>
    <scope>NUCLEOTIDE SEQUENCE [LARGE SCALE GENOMIC DNA]</scope>
    <source>
        <strain evidence="7 8">N5BH11</strain>
    </source>
</reference>
<evidence type="ECO:0000256" key="2">
    <source>
        <dbReference type="ARBA" id="ARBA00022777"/>
    </source>
</evidence>
<dbReference type="SUPFAM" id="SSF52172">
    <property type="entry name" value="CheY-like"/>
    <property type="match status" value="1"/>
</dbReference>
<dbReference type="Pfam" id="PF13185">
    <property type="entry name" value="GAF_2"/>
    <property type="match status" value="1"/>
</dbReference>
<dbReference type="InterPro" id="IPR011006">
    <property type="entry name" value="CheY-like_superfamily"/>
</dbReference>
<feature type="region of interest" description="Disordered" evidence="5">
    <location>
        <begin position="350"/>
        <end position="381"/>
    </location>
</feature>
<evidence type="ECO:0000313" key="8">
    <source>
        <dbReference type="Proteomes" id="UP000306985"/>
    </source>
</evidence>
<feature type="compositionally biased region" description="Basic and acidic residues" evidence="5">
    <location>
        <begin position="98"/>
        <end position="107"/>
    </location>
</feature>
<organism evidence="7 8">
    <name type="scientific">Nakamurella flava</name>
    <dbReference type="NCBI Taxonomy" id="2576308"/>
    <lineage>
        <taxon>Bacteria</taxon>
        <taxon>Bacillati</taxon>
        <taxon>Actinomycetota</taxon>
        <taxon>Actinomycetes</taxon>
        <taxon>Nakamurellales</taxon>
        <taxon>Nakamurellaceae</taxon>
        <taxon>Nakamurella</taxon>
    </lineage>
</organism>
<evidence type="ECO:0000313" key="7">
    <source>
        <dbReference type="EMBL" id="TKV61030.1"/>
    </source>
</evidence>
<dbReference type="InterPro" id="IPR036388">
    <property type="entry name" value="WH-like_DNA-bd_sf"/>
</dbReference>
<evidence type="ECO:0000259" key="6">
    <source>
        <dbReference type="PROSITE" id="PS50921"/>
    </source>
</evidence>
<dbReference type="OrthoDB" id="7466251at2"/>
<keyword evidence="2" id="KW-0418">Kinase</keyword>
<feature type="region of interest" description="Disordered" evidence="5">
    <location>
        <begin position="85"/>
        <end position="112"/>
    </location>
</feature>
<dbReference type="EMBL" id="SZZH01000001">
    <property type="protein sequence ID" value="TKV61030.1"/>
    <property type="molecule type" value="Genomic_DNA"/>
</dbReference>
<dbReference type="InterPro" id="IPR029016">
    <property type="entry name" value="GAF-like_dom_sf"/>
</dbReference>
<dbReference type="SMART" id="SM00065">
    <property type="entry name" value="GAF"/>
    <property type="match status" value="1"/>
</dbReference>
<evidence type="ECO:0000256" key="3">
    <source>
        <dbReference type="ARBA" id="ARBA00023015"/>
    </source>
</evidence>
<dbReference type="Proteomes" id="UP000306985">
    <property type="component" value="Unassembled WGS sequence"/>
</dbReference>
<dbReference type="SMART" id="SM01012">
    <property type="entry name" value="ANTAR"/>
    <property type="match status" value="1"/>
</dbReference>
<dbReference type="InterPro" id="IPR005561">
    <property type="entry name" value="ANTAR"/>
</dbReference>
<dbReference type="InterPro" id="IPR003018">
    <property type="entry name" value="GAF"/>
</dbReference>
<proteinExistence type="predicted"/>
<comment type="caution">
    <text evidence="7">The sequence shown here is derived from an EMBL/GenBank/DDBJ whole genome shotgun (WGS) entry which is preliminary data.</text>
</comment>
<dbReference type="GO" id="GO:0016301">
    <property type="term" value="F:kinase activity"/>
    <property type="evidence" value="ECO:0007669"/>
    <property type="project" value="UniProtKB-KW"/>
</dbReference>
<accession>A0A4U6QKJ1</accession>
<gene>
    <name evidence="7" type="ORF">FDO65_05110</name>
</gene>
<keyword evidence="8" id="KW-1185">Reference proteome</keyword>
<keyword evidence="4" id="KW-0804">Transcription</keyword>
<dbReference type="Pfam" id="PF03861">
    <property type="entry name" value="ANTAR"/>
    <property type="match status" value="1"/>
</dbReference>
<name>A0A4U6QKJ1_9ACTN</name>
<sequence>MSSARYCSCRRSMFARARADRPISSGATSVYSALPIRQSLPRRRCRRQVRRVSHIRRDTLSCAFRRPRKLGRLGVAAVTRSATGVSSSGFSCAGQKPPDPREGDPRGKSATSVLPYRHAHPRCGSPRGLMAAGSGPDPTEFARLASDLHRQPDVAAVLERVVAVAVGEVPGARWAGVTVTDREGARTLAASGPVVTAVDSLQYAMREGPCLSAVSDADVVVSTDLQTDPRWPTFGSRAREYGVRSMLAVRMFSDHGTVGALNLYAAELDAFGPESEAAAVPLAIHAGTALVSARTEANLRLALASRDVIGQAKGILMERHKLSADDAFVLMTRVSQSRHRKLREVAEHLASTGELLGSPADSSATDAGREQNGRSAPPASA</sequence>
<dbReference type="GO" id="GO:0003723">
    <property type="term" value="F:RNA binding"/>
    <property type="evidence" value="ECO:0007669"/>
    <property type="project" value="InterPro"/>
</dbReference>
<keyword evidence="1" id="KW-0808">Transferase</keyword>
<keyword evidence="3" id="KW-0805">Transcription regulation</keyword>
<evidence type="ECO:0000256" key="4">
    <source>
        <dbReference type="ARBA" id="ARBA00023163"/>
    </source>
</evidence>
<feature type="domain" description="ANTAR" evidence="6">
    <location>
        <begin position="289"/>
        <end position="350"/>
    </location>
</feature>
<evidence type="ECO:0000256" key="1">
    <source>
        <dbReference type="ARBA" id="ARBA00022679"/>
    </source>
</evidence>
<dbReference type="Gene3D" id="3.30.450.40">
    <property type="match status" value="1"/>
</dbReference>
<dbReference type="Gene3D" id="1.10.10.10">
    <property type="entry name" value="Winged helix-like DNA-binding domain superfamily/Winged helix DNA-binding domain"/>
    <property type="match status" value="1"/>
</dbReference>
<protein>
    <submittedName>
        <fullName evidence="7">GAF and ANTAR domain-containing protein</fullName>
    </submittedName>
</protein>
<dbReference type="SUPFAM" id="SSF55781">
    <property type="entry name" value="GAF domain-like"/>
    <property type="match status" value="1"/>
</dbReference>